<dbReference type="Gene3D" id="3.80.10.10">
    <property type="entry name" value="Ribonuclease Inhibitor"/>
    <property type="match status" value="1"/>
</dbReference>
<protein>
    <recommendedName>
        <fullName evidence="3">F-box domain-containing protein</fullName>
    </recommendedName>
</protein>
<gene>
    <name evidence="1" type="ORF">AMATHDRAFT_42848</name>
</gene>
<dbReference type="AlphaFoldDB" id="A0A2A9NH25"/>
<evidence type="ECO:0000313" key="1">
    <source>
        <dbReference type="EMBL" id="PFH47557.1"/>
    </source>
</evidence>
<name>A0A2A9NH25_9AGAR</name>
<proteinExistence type="predicted"/>
<dbReference type="InterPro" id="IPR032675">
    <property type="entry name" value="LRR_dom_sf"/>
</dbReference>
<evidence type="ECO:0008006" key="3">
    <source>
        <dbReference type="Google" id="ProtNLM"/>
    </source>
</evidence>
<evidence type="ECO:0000313" key="2">
    <source>
        <dbReference type="Proteomes" id="UP000242287"/>
    </source>
</evidence>
<reference evidence="1 2" key="1">
    <citation type="submission" date="2014-02" db="EMBL/GenBank/DDBJ databases">
        <title>Transposable element dynamics among asymbiotic and ectomycorrhizal Amanita fungi.</title>
        <authorList>
            <consortium name="DOE Joint Genome Institute"/>
            <person name="Hess J."/>
            <person name="Skrede I."/>
            <person name="Wolfe B."/>
            <person name="LaButti K."/>
            <person name="Ohm R.A."/>
            <person name="Grigoriev I.V."/>
            <person name="Pringle A."/>
        </authorList>
    </citation>
    <scope>NUCLEOTIDE SEQUENCE [LARGE SCALE GENOMIC DNA]</scope>
    <source>
        <strain evidence="1 2">SKay4041</strain>
    </source>
</reference>
<organism evidence="1 2">
    <name type="scientific">Amanita thiersii Skay4041</name>
    <dbReference type="NCBI Taxonomy" id="703135"/>
    <lineage>
        <taxon>Eukaryota</taxon>
        <taxon>Fungi</taxon>
        <taxon>Dikarya</taxon>
        <taxon>Basidiomycota</taxon>
        <taxon>Agaricomycotina</taxon>
        <taxon>Agaricomycetes</taxon>
        <taxon>Agaricomycetidae</taxon>
        <taxon>Agaricales</taxon>
        <taxon>Pluteineae</taxon>
        <taxon>Amanitaceae</taxon>
        <taxon>Amanita</taxon>
    </lineage>
</organism>
<keyword evidence="2" id="KW-1185">Reference proteome</keyword>
<dbReference type="EMBL" id="KZ302104">
    <property type="protein sequence ID" value="PFH47557.1"/>
    <property type="molecule type" value="Genomic_DNA"/>
</dbReference>
<dbReference type="Proteomes" id="UP000242287">
    <property type="component" value="Unassembled WGS sequence"/>
</dbReference>
<accession>A0A2A9NH25</accession>
<sequence>MSFDIPDDILALVHDAVEDPLLISSVCRAWRRFLFLRPTLWSKFNITIKKHPHLRLFRLYIDRSAQCPLSLSIVVMTMDHNIADNAAELLAWIAHRVKSLAFHMSPVALYYFERKKLTFPLLGSFDIDYVSYPNYPELFTSSPSLSKLTLTSLLTPVQHLPVIWSQITHLALYTGDNKISLLAPVLNLVSKSLVSLACVFKLQPAGSSPALAIPIEFPSLEYLHTNYPFVLDIVACPRLSSLYISTHDFRHTGWLSTSLSSFLMRSGTGNTLTSFGIECAFLTATHVMPILKFLTAVETLRLEMVQSQTVALLSTPIFLPQLTTLHVSPVLPDVKFMSTLACILDARGAGLKWVHLHYRKDMRVDVAVRSLQDRYPNIELWFPM</sequence>
<dbReference type="OrthoDB" id="2269034at2759"/>